<evidence type="ECO:0000256" key="4">
    <source>
        <dbReference type="ARBA" id="ARBA00022723"/>
    </source>
</evidence>
<dbReference type="OrthoDB" id="28127at2759"/>
<evidence type="ECO:0000259" key="10">
    <source>
        <dbReference type="PROSITE" id="PS50800"/>
    </source>
</evidence>
<comment type="pathway">
    <text evidence="1">Protein modification; protein sumoylation.</text>
</comment>
<keyword evidence="14" id="KW-1185">Reference proteome</keyword>
<proteinExistence type="inferred from homology"/>
<evidence type="ECO:0000259" key="11">
    <source>
        <dbReference type="PROSITE" id="PS51044"/>
    </source>
</evidence>
<organism evidence="13 14">
    <name type="scientific">Lepidopterella palustris CBS 459.81</name>
    <dbReference type="NCBI Taxonomy" id="1314670"/>
    <lineage>
        <taxon>Eukaryota</taxon>
        <taxon>Fungi</taxon>
        <taxon>Dikarya</taxon>
        <taxon>Ascomycota</taxon>
        <taxon>Pezizomycotina</taxon>
        <taxon>Dothideomycetes</taxon>
        <taxon>Pleosporomycetidae</taxon>
        <taxon>Mytilinidiales</taxon>
        <taxon>Argynnaceae</taxon>
        <taxon>Lepidopterella</taxon>
    </lineage>
</organism>
<dbReference type="SMART" id="SM00513">
    <property type="entry name" value="SAP"/>
    <property type="match status" value="1"/>
</dbReference>
<reference evidence="13 14" key="1">
    <citation type="journal article" date="2016" name="Nat. Commun.">
        <title>Ectomycorrhizal ecology is imprinted in the genome of the dominant symbiotic fungus Cenococcum geophilum.</title>
        <authorList>
            <consortium name="DOE Joint Genome Institute"/>
            <person name="Peter M."/>
            <person name="Kohler A."/>
            <person name="Ohm R.A."/>
            <person name="Kuo A."/>
            <person name="Krutzmann J."/>
            <person name="Morin E."/>
            <person name="Arend M."/>
            <person name="Barry K.W."/>
            <person name="Binder M."/>
            <person name="Choi C."/>
            <person name="Clum A."/>
            <person name="Copeland A."/>
            <person name="Grisel N."/>
            <person name="Haridas S."/>
            <person name="Kipfer T."/>
            <person name="LaButti K."/>
            <person name="Lindquist E."/>
            <person name="Lipzen A."/>
            <person name="Maire R."/>
            <person name="Meier B."/>
            <person name="Mihaltcheva S."/>
            <person name="Molinier V."/>
            <person name="Murat C."/>
            <person name="Poggeler S."/>
            <person name="Quandt C.A."/>
            <person name="Sperisen C."/>
            <person name="Tritt A."/>
            <person name="Tisserant E."/>
            <person name="Crous P.W."/>
            <person name="Henrissat B."/>
            <person name="Nehls U."/>
            <person name="Egli S."/>
            <person name="Spatafora J.W."/>
            <person name="Grigoriev I.V."/>
            <person name="Martin F.M."/>
        </authorList>
    </citation>
    <scope>NUCLEOTIDE SEQUENCE [LARGE SCALE GENOMIC DNA]</scope>
    <source>
        <strain evidence="13 14">CBS 459.81</strain>
    </source>
</reference>
<evidence type="ECO:0000259" key="12">
    <source>
        <dbReference type="PROSITE" id="PS51466"/>
    </source>
</evidence>
<dbReference type="PANTHER" id="PTHR10782">
    <property type="entry name" value="ZINC FINGER MIZ DOMAIN-CONTAINING PROTEIN"/>
    <property type="match status" value="1"/>
</dbReference>
<feature type="domain" description="SAP" evidence="10">
    <location>
        <begin position="19"/>
        <end position="53"/>
    </location>
</feature>
<dbReference type="EMBL" id="KV744830">
    <property type="protein sequence ID" value="OCK84814.1"/>
    <property type="molecule type" value="Genomic_DNA"/>
</dbReference>
<dbReference type="PROSITE" id="PS51044">
    <property type="entry name" value="ZF_SP_RING"/>
    <property type="match status" value="1"/>
</dbReference>
<evidence type="ECO:0000313" key="13">
    <source>
        <dbReference type="EMBL" id="OCK84814.1"/>
    </source>
</evidence>
<keyword evidence="3" id="KW-0808">Transferase</keyword>
<evidence type="ECO:0008006" key="15">
    <source>
        <dbReference type="Google" id="ProtNLM"/>
    </source>
</evidence>
<dbReference type="Pfam" id="PF14324">
    <property type="entry name" value="PINIT"/>
    <property type="match status" value="1"/>
</dbReference>
<protein>
    <recommendedName>
        <fullName evidence="15">PINIT domain-containing protein</fullName>
    </recommendedName>
</protein>
<dbReference type="GO" id="GO:0008270">
    <property type="term" value="F:zinc ion binding"/>
    <property type="evidence" value="ECO:0007669"/>
    <property type="project" value="UniProtKB-KW"/>
</dbReference>
<evidence type="ECO:0000256" key="1">
    <source>
        <dbReference type="ARBA" id="ARBA00004718"/>
    </source>
</evidence>
<dbReference type="PANTHER" id="PTHR10782:SF4">
    <property type="entry name" value="TONALLI, ISOFORM E"/>
    <property type="match status" value="1"/>
</dbReference>
<dbReference type="PROSITE" id="PS51466">
    <property type="entry name" value="PINIT"/>
    <property type="match status" value="1"/>
</dbReference>
<feature type="compositionally biased region" description="Polar residues" evidence="9">
    <location>
        <begin position="373"/>
        <end position="405"/>
    </location>
</feature>
<dbReference type="InterPro" id="IPR003034">
    <property type="entry name" value="SAP_dom"/>
</dbReference>
<dbReference type="AlphaFoldDB" id="A0A8E2JJY9"/>
<feature type="region of interest" description="Disordered" evidence="9">
    <location>
        <begin position="373"/>
        <end position="412"/>
    </location>
</feature>
<feature type="region of interest" description="Disordered" evidence="9">
    <location>
        <begin position="432"/>
        <end position="562"/>
    </location>
</feature>
<evidence type="ECO:0000256" key="8">
    <source>
        <dbReference type="PROSITE-ProRule" id="PRU00452"/>
    </source>
</evidence>
<dbReference type="InterPro" id="IPR038654">
    <property type="entry name" value="PINIT_sf"/>
</dbReference>
<evidence type="ECO:0000256" key="2">
    <source>
        <dbReference type="ARBA" id="ARBA00005383"/>
    </source>
</evidence>
<comment type="similarity">
    <text evidence="2">Belongs to the PIAS family.</text>
</comment>
<feature type="compositionally biased region" description="Polar residues" evidence="9">
    <location>
        <begin position="503"/>
        <end position="516"/>
    </location>
</feature>
<dbReference type="PROSITE" id="PS50800">
    <property type="entry name" value="SAP"/>
    <property type="match status" value="1"/>
</dbReference>
<keyword evidence="5 8" id="KW-0863">Zinc-finger</keyword>
<dbReference type="InterPro" id="IPR013083">
    <property type="entry name" value="Znf_RING/FYVE/PHD"/>
</dbReference>
<feature type="compositionally biased region" description="Low complexity" evidence="9">
    <location>
        <begin position="522"/>
        <end position="539"/>
    </location>
</feature>
<name>A0A8E2JJY9_9PEZI</name>
<dbReference type="Pfam" id="PF02891">
    <property type="entry name" value="zf-MIZ"/>
    <property type="match status" value="1"/>
</dbReference>
<dbReference type="GO" id="GO:0000785">
    <property type="term" value="C:chromatin"/>
    <property type="evidence" value="ECO:0007669"/>
    <property type="project" value="TreeGrafter"/>
</dbReference>
<dbReference type="GO" id="GO:0061665">
    <property type="term" value="F:SUMO ligase activity"/>
    <property type="evidence" value="ECO:0007669"/>
    <property type="project" value="TreeGrafter"/>
</dbReference>
<feature type="domain" description="SP-RING-type" evidence="11">
    <location>
        <begin position="293"/>
        <end position="374"/>
    </location>
</feature>
<feature type="compositionally biased region" description="Polar residues" evidence="9">
    <location>
        <begin position="552"/>
        <end position="562"/>
    </location>
</feature>
<evidence type="ECO:0000256" key="3">
    <source>
        <dbReference type="ARBA" id="ARBA00022679"/>
    </source>
</evidence>
<dbReference type="InterPro" id="IPR023321">
    <property type="entry name" value="PINIT"/>
</dbReference>
<feature type="domain" description="PINIT" evidence="12">
    <location>
        <begin position="111"/>
        <end position="266"/>
    </location>
</feature>
<evidence type="ECO:0000256" key="6">
    <source>
        <dbReference type="ARBA" id="ARBA00022786"/>
    </source>
</evidence>
<dbReference type="GO" id="GO:0016925">
    <property type="term" value="P:protein sumoylation"/>
    <property type="evidence" value="ECO:0007669"/>
    <property type="project" value="UniProtKB-UniPathway"/>
</dbReference>
<dbReference type="Gene3D" id="3.30.40.10">
    <property type="entry name" value="Zinc/RING finger domain, C3HC4 (zinc finger)"/>
    <property type="match status" value="1"/>
</dbReference>
<dbReference type="Proteomes" id="UP000250266">
    <property type="component" value="Unassembled WGS sequence"/>
</dbReference>
<gene>
    <name evidence="13" type="ORF">K432DRAFT_413769</name>
</gene>
<keyword evidence="6" id="KW-0833">Ubl conjugation pathway</keyword>
<keyword evidence="4" id="KW-0479">Metal-binding</keyword>
<keyword evidence="7" id="KW-0862">Zinc</keyword>
<dbReference type="UniPathway" id="UPA00886"/>
<dbReference type="InterPro" id="IPR004181">
    <property type="entry name" value="Znf_MIZ"/>
</dbReference>
<sequence>MATSGRALQEQAHALQARIKTLINSDLKEICRGENLQVSGVKAALQNRIISLIDTFVRSGDVQGIARIRHRIANHGVAAPPGVYTSAGPAYNSSASPNAPGPYDMPNGYGRPPAVPAPARSTYPNRFLFRESPFFEIKDTLANPITLEVTPNHRTSTTGHLTLNQINADLVKNDSNLRIMIFSAMEQPLSPFSRNDIAFPGQVEVRVNGDEVKGNYKGLKNKPGSTRPADITEYVRKIPNYKNTIAVTYALTQKAMVVHLVKKHSVEELTESIKRGKIISKQTVISEMLKKADDPDIVFNSTVMSLKDPVSTLRIATPCRSSVCNHNQCFDAASFLQLQEQAPTWTCPVCNKIVSFEALAVDQYVQEILDSVPRSTESVTIEPNGKWSQSSSSENQAPRNGATSSYDEDGDEDDLVEISDYRVTNIKNEASNTPFSLARTPPLSSREASTAAPAPRSSHKRTSEVIDLTLSDDDEPPRPAKKVAYNTPNSLPDPSRNGYRLPSLSNNAHSRPQNGVTPFRLAPPSQQQQHQQQQQYGAYPPRPPPAPSSYPNQGTYGSYSAS</sequence>
<evidence type="ECO:0000313" key="14">
    <source>
        <dbReference type="Proteomes" id="UP000250266"/>
    </source>
</evidence>
<dbReference type="Gene3D" id="2.60.120.780">
    <property type="entry name" value="PINIT domain"/>
    <property type="match status" value="1"/>
</dbReference>
<accession>A0A8E2JJY9</accession>
<dbReference type="Pfam" id="PF02037">
    <property type="entry name" value="SAP"/>
    <property type="match status" value="1"/>
</dbReference>
<evidence type="ECO:0000256" key="9">
    <source>
        <dbReference type="SAM" id="MobiDB-lite"/>
    </source>
</evidence>
<evidence type="ECO:0000256" key="7">
    <source>
        <dbReference type="ARBA" id="ARBA00022833"/>
    </source>
</evidence>
<evidence type="ECO:0000256" key="5">
    <source>
        <dbReference type="ARBA" id="ARBA00022771"/>
    </source>
</evidence>